<evidence type="ECO:0000256" key="5">
    <source>
        <dbReference type="ARBA" id="ARBA00022679"/>
    </source>
</evidence>
<dbReference type="GO" id="GO:0004335">
    <property type="term" value="F:galactokinase activity"/>
    <property type="evidence" value="ECO:0007669"/>
    <property type="project" value="UniProtKB-EC"/>
</dbReference>
<evidence type="ECO:0000256" key="10">
    <source>
        <dbReference type="ARBA" id="ARBA00023277"/>
    </source>
</evidence>
<dbReference type="GO" id="GO:0005829">
    <property type="term" value="C:cytosol"/>
    <property type="evidence" value="ECO:0007669"/>
    <property type="project" value="TreeGrafter"/>
</dbReference>
<dbReference type="VEuPathDB" id="FungiDB:PC9H_004711"/>
<comment type="pathway">
    <text evidence="1">Carbohydrate metabolism; galactose metabolism.</text>
</comment>
<feature type="region of interest" description="Disordered" evidence="13">
    <location>
        <begin position="88"/>
        <end position="113"/>
    </location>
</feature>
<evidence type="ECO:0000313" key="17">
    <source>
        <dbReference type="EMBL" id="KAF7432768.1"/>
    </source>
</evidence>
<protein>
    <recommendedName>
        <fullName evidence="4">Galactokinase</fullName>
        <ecNumber evidence="3">2.7.1.6</ecNumber>
    </recommendedName>
    <alternativeName>
        <fullName evidence="11">Galactose kinase</fullName>
    </alternativeName>
</protein>
<dbReference type="NCBIfam" id="TIGR00131">
    <property type="entry name" value="gal_kin"/>
    <property type="match status" value="1"/>
</dbReference>
<accession>A0A8H6ZZE5</accession>
<dbReference type="PIRSF" id="PIRSF000530">
    <property type="entry name" value="Galactokinase"/>
    <property type="match status" value="1"/>
</dbReference>
<dbReference type="Gene3D" id="3.30.70.3170">
    <property type="match status" value="1"/>
</dbReference>
<dbReference type="PRINTS" id="PR00473">
    <property type="entry name" value="GALCTOKINASE"/>
</dbReference>
<dbReference type="Pfam" id="PF00288">
    <property type="entry name" value="GHMP_kinases_N"/>
    <property type="match status" value="1"/>
</dbReference>
<dbReference type="PROSITE" id="PS00106">
    <property type="entry name" value="GALACTOKINASE"/>
    <property type="match status" value="1"/>
</dbReference>
<feature type="domain" description="Galactokinase N-terminal" evidence="16">
    <location>
        <begin position="35"/>
        <end position="84"/>
    </location>
</feature>
<dbReference type="InterPro" id="IPR020568">
    <property type="entry name" value="Ribosomal_Su5_D2-typ_SF"/>
</dbReference>
<keyword evidence="9" id="KW-0299">Galactose metabolism</keyword>
<keyword evidence="6" id="KW-0547">Nucleotide-binding</keyword>
<evidence type="ECO:0000259" key="14">
    <source>
        <dbReference type="Pfam" id="PF00288"/>
    </source>
</evidence>
<dbReference type="FunFam" id="1.20.1440.340:FF:000003">
    <property type="entry name" value="GAL1p Galactokinase"/>
    <property type="match status" value="1"/>
</dbReference>
<dbReference type="Pfam" id="PF08544">
    <property type="entry name" value="GHMP_kinases_C"/>
    <property type="match status" value="1"/>
</dbReference>
<keyword evidence="7 17" id="KW-0418">Kinase</keyword>
<dbReference type="InterPro" id="IPR013750">
    <property type="entry name" value="GHMP_kinase_C_dom"/>
</dbReference>
<evidence type="ECO:0000259" key="16">
    <source>
        <dbReference type="Pfam" id="PF10509"/>
    </source>
</evidence>
<dbReference type="InterPro" id="IPR006204">
    <property type="entry name" value="GHMP_kinase_N_dom"/>
</dbReference>
<evidence type="ECO:0000259" key="15">
    <source>
        <dbReference type="Pfam" id="PF08544"/>
    </source>
</evidence>
<dbReference type="PROSITE" id="PS00627">
    <property type="entry name" value="GHMP_KINASES_ATP"/>
    <property type="match status" value="1"/>
</dbReference>
<dbReference type="PANTHER" id="PTHR10457">
    <property type="entry name" value="MEVALONATE KINASE/GALACTOKINASE"/>
    <property type="match status" value="1"/>
</dbReference>
<comment type="similarity">
    <text evidence="2">Belongs to the GHMP kinase family. GalK subfamily.</text>
</comment>
<evidence type="ECO:0000256" key="13">
    <source>
        <dbReference type="SAM" id="MobiDB-lite"/>
    </source>
</evidence>
<evidence type="ECO:0000313" key="18">
    <source>
        <dbReference type="Proteomes" id="UP000623687"/>
    </source>
</evidence>
<evidence type="ECO:0000256" key="8">
    <source>
        <dbReference type="ARBA" id="ARBA00022840"/>
    </source>
</evidence>
<dbReference type="InterPro" id="IPR019539">
    <property type="entry name" value="GalKase_N"/>
</dbReference>
<dbReference type="EMBL" id="JACETU010000003">
    <property type="protein sequence ID" value="KAF7432768.1"/>
    <property type="molecule type" value="Genomic_DNA"/>
</dbReference>
<evidence type="ECO:0000256" key="11">
    <source>
        <dbReference type="ARBA" id="ARBA00029590"/>
    </source>
</evidence>
<keyword evidence="8" id="KW-0067">ATP-binding</keyword>
<dbReference type="OrthoDB" id="187738at2759"/>
<evidence type="ECO:0000256" key="4">
    <source>
        <dbReference type="ARBA" id="ARBA00019487"/>
    </source>
</evidence>
<dbReference type="UniPathway" id="UPA00214"/>
<dbReference type="EC" id="2.7.1.6" evidence="3"/>
<dbReference type="GO" id="GO:0006012">
    <property type="term" value="P:galactose metabolic process"/>
    <property type="evidence" value="ECO:0007669"/>
    <property type="project" value="UniProtKB-UniPathway"/>
</dbReference>
<dbReference type="AlphaFoldDB" id="A0A8H6ZZE5"/>
<dbReference type="GeneID" id="59374529"/>
<dbReference type="InterPro" id="IPR019741">
    <property type="entry name" value="Galactokinase_CS"/>
</dbReference>
<dbReference type="InterPro" id="IPR014721">
    <property type="entry name" value="Ribsml_uS5_D2-typ_fold_subgr"/>
</dbReference>
<dbReference type="InterPro" id="IPR036554">
    <property type="entry name" value="GHMP_kinase_C_sf"/>
</dbReference>
<evidence type="ECO:0000256" key="3">
    <source>
        <dbReference type="ARBA" id="ARBA00012315"/>
    </source>
</evidence>
<evidence type="ECO:0000256" key="7">
    <source>
        <dbReference type="ARBA" id="ARBA00022777"/>
    </source>
</evidence>
<evidence type="ECO:0000256" key="9">
    <source>
        <dbReference type="ARBA" id="ARBA00023144"/>
    </source>
</evidence>
<dbReference type="Pfam" id="PF10509">
    <property type="entry name" value="GalKase_gal_bdg"/>
    <property type="match status" value="1"/>
</dbReference>
<dbReference type="Gene3D" id="3.30.230.10">
    <property type="match status" value="1"/>
</dbReference>
<evidence type="ECO:0000256" key="6">
    <source>
        <dbReference type="ARBA" id="ARBA00022741"/>
    </source>
</evidence>
<keyword evidence="10" id="KW-0119">Carbohydrate metabolism</keyword>
<dbReference type="Proteomes" id="UP000623687">
    <property type="component" value="Unassembled WGS sequence"/>
</dbReference>
<dbReference type="PANTHER" id="PTHR10457:SF7">
    <property type="entry name" value="GALACTOKINASE-RELATED"/>
    <property type="match status" value="1"/>
</dbReference>
<evidence type="ECO:0000256" key="2">
    <source>
        <dbReference type="ARBA" id="ARBA00006566"/>
    </source>
</evidence>
<name>A0A8H6ZZE5_PLEOS</name>
<comment type="caution">
    <text evidence="17">The sequence shown here is derived from an EMBL/GenBank/DDBJ whole genome shotgun (WGS) entry which is preliminary data.</text>
</comment>
<sequence>MAAEQSIPIYTNLNELYQNLGTTLNHAERWDHLAKEFAQRFGRKPAYIARAPGRVNLIGEHIDYALFGAFPAAVERDILIACAPRSATISDEGDPSPALEPYQTSGSGQGSDAVHAEGWHLEINPKELRWESYVKAGYYGVLEHYFPPSSGQHPVPVDLLVTGTVPAGSGLSSSAAMVVASTLAFLAVNDKLDDSHASRKLTKGELVMMAMENEKRVGKHIFLDQAASVISNPGAALYITFFPSLAASPTPLPKGAVFVCANSLVVSDKAVTAKTNYNLRVVETLVGARILARSLGVQLHDTDTKKEKITYREVLGRFAGEEAGSELTVDQLTKALEGILENLNGLKSTKASEHGATGVTIDEMIDLSGLTEAEFTETYLSWIEVEATYFQLYKRAKHVFSEALRVLQFRQTCLDVSGEVGEEEPVEVLQRLGELMNESQASCTELYECSCLEIDNLTKLARQAGALGSRVTGAGWGGCTVSLVPEAIVDSFIAKVKETYGPYKDLEGDRLGEVIFATTPSSGACVYKFEE</sequence>
<gene>
    <name evidence="17" type="primary">GAL1</name>
    <name evidence="17" type="ORF">PC9H_004711</name>
</gene>
<feature type="domain" description="GHMP kinase C-terminal" evidence="15">
    <location>
        <begin position="429"/>
        <end position="500"/>
    </location>
</feature>
<proteinExistence type="inferred from homology"/>
<dbReference type="InterPro" id="IPR000705">
    <property type="entry name" value="Galactokinase"/>
</dbReference>
<dbReference type="Gene3D" id="1.20.1440.340">
    <property type="match status" value="1"/>
</dbReference>
<evidence type="ECO:0000256" key="12">
    <source>
        <dbReference type="ARBA" id="ARBA00049538"/>
    </source>
</evidence>
<keyword evidence="18" id="KW-1185">Reference proteome</keyword>
<comment type="catalytic activity">
    <reaction evidence="12">
        <text>alpha-D-galactose + ATP = alpha-D-galactose 1-phosphate + ADP + H(+)</text>
        <dbReference type="Rhea" id="RHEA:13553"/>
        <dbReference type="ChEBI" id="CHEBI:15378"/>
        <dbReference type="ChEBI" id="CHEBI:28061"/>
        <dbReference type="ChEBI" id="CHEBI:30616"/>
        <dbReference type="ChEBI" id="CHEBI:58336"/>
        <dbReference type="ChEBI" id="CHEBI:456216"/>
        <dbReference type="EC" id="2.7.1.6"/>
    </reaction>
    <physiologicalReaction direction="left-to-right" evidence="12">
        <dbReference type="Rhea" id="RHEA:13554"/>
    </physiologicalReaction>
</comment>
<dbReference type="RefSeq" id="XP_036632795.1">
    <property type="nucleotide sequence ID" value="XM_036774293.1"/>
</dbReference>
<feature type="domain" description="GHMP kinase N-terminal" evidence="14">
    <location>
        <begin position="147"/>
        <end position="230"/>
    </location>
</feature>
<reference evidence="17" key="1">
    <citation type="submission" date="2019-07" db="EMBL/GenBank/DDBJ databases">
        <authorList>
            <person name="Palmer J.M."/>
        </authorList>
    </citation>
    <scope>NUCLEOTIDE SEQUENCE</scope>
    <source>
        <strain evidence="17">PC9</strain>
    </source>
</reference>
<organism evidence="17 18">
    <name type="scientific">Pleurotus ostreatus</name>
    <name type="common">Oyster mushroom</name>
    <name type="synonym">White-rot fungus</name>
    <dbReference type="NCBI Taxonomy" id="5322"/>
    <lineage>
        <taxon>Eukaryota</taxon>
        <taxon>Fungi</taxon>
        <taxon>Dikarya</taxon>
        <taxon>Basidiomycota</taxon>
        <taxon>Agaricomycotina</taxon>
        <taxon>Agaricomycetes</taxon>
        <taxon>Agaricomycetidae</taxon>
        <taxon>Agaricales</taxon>
        <taxon>Pleurotineae</taxon>
        <taxon>Pleurotaceae</taxon>
        <taxon>Pleurotus</taxon>
    </lineage>
</organism>
<dbReference type="SUPFAM" id="SSF54211">
    <property type="entry name" value="Ribosomal protein S5 domain 2-like"/>
    <property type="match status" value="1"/>
</dbReference>
<dbReference type="PRINTS" id="PR00959">
    <property type="entry name" value="MEVGALKINASE"/>
</dbReference>
<keyword evidence="5" id="KW-0808">Transferase</keyword>
<dbReference type="GO" id="GO:0005524">
    <property type="term" value="F:ATP binding"/>
    <property type="evidence" value="ECO:0007669"/>
    <property type="project" value="UniProtKB-KW"/>
</dbReference>
<dbReference type="SUPFAM" id="SSF55060">
    <property type="entry name" value="GHMP Kinase, C-terminal domain"/>
    <property type="match status" value="1"/>
</dbReference>
<evidence type="ECO:0000256" key="1">
    <source>
        <dbReference type="ARBA" id="ARBA00004947"/>
    </source>
</evidence>
<dbReference type="InterPro" id="IPR006206">
    <property type="entry name" value="Mevalonate/galactokinase"/>
</dbReference>
<dbReference type="InterPro" id="IPR006203">
    <property type="entry name" value="GHMP_knse_ATP-bd_CS"/>
</dbReference>